<evidence type="ECO:0000259" key="6">
    <source>
        <dbReference type="PROSITE" id="PS50048"/>
    </source>
</evidence>
<dbReference type="EMBL" id="NESQ01000209">
    <property type="protein sequence ID" value="PUU75901.1"/>
    <property type="molecule type" value="Genomic_DNA"/>
</dbReference>
<dbReference type="GO" id="GO:0005634">
    <property type="term" value="C:nucleus"/>
    <property type="evidence" value="ECO:0007669"/>
    <property type="project" value="UniProtKB-SubCell"/>
</dbReference>
<dbReference type="OrthoDB" id="2406834at2759"/>
<dbReference type="SMART" id="SM00906">
    <property type="entry name" value="Fungal_trans"/>
    <property type="match status" value="1"/>
</dbReference>
<evidence type="ECO:0000313" key="8">
    <source>
        <dbReference type="Proteomes" id="UP000244722"/>
    </source>
</evidence>
<dbReference type="PANTHER" id="PTHR31001:SF40">
    <property type="entry name" value="ZN(II)2CYS6 TRANSCRIPTION FACTOR (EUROFUNG)"/>
    <property type="match status" value="1"/>
</dbReference>
<feature type="region of interest" description="Disordered" evidence="5">
    <location>
        <begin position="125"/>
        <end position="200"/>
    </location>
</feature>
<protein>
    <submittedName>
        <fullName evidence="7">Fungal-specific transcription factor domain-domain-containing protein</fullName>
    </submittedName>
</protein>
<feature type="region of interest" description="Disordered" evidence="5">
    <location>
        <begin position="1"/>
        <end position="54"/>
    </location>
</feature>
<feature type="compositionally biased region" description="Basic and acidic residues" evidence="5">
    <location>
        <begin position="171"/>
        <end position="182"/>
    </location>
</feature>
<dbReference type="InterPro" id="IPR007219">
    <property type="entry name" value="XnlR_reg_dom"/>
</dbReference>
<dbReference type="PROSITE" id="PS50048">
    <property type="entry name" value="ZN2_CY6_FUNGAL_2"/>
    <property type="match status" value="1"/>
</dbReference>
<feature type="domain" description="Zn(2)-C6 fungal-type" evidence="6">
    <location>
        <begin position="58"/>
        <end position="89"/>
    </location>
</feature>
<evidence type="ECO:0000256" key="5">
    <source>
        <dbReference type="SAM" id="MobiDB-lite"/>
    </source>
</evidence>
<keyword evidence="4" id="KW-0175">Coiled coil</keyword>
<dbReference type="GO" id="GO:0006351">
    <property type="term" value="P:DNA-templated transcription"/>
    <property type="evidence" value="ECO:0007669"/>
    <property type="project" value="InterPro"/>
</dbReference>
<feature type="compositionally biased region" description="Low complexity" evidence="5">
    <location>
        <begin position="159"/>
        <end position="170"/>
    </location>
</feature>
<name>A0A2T6ZK88_TUBBO</name>
<reference evidence="7 8" key="1">
    <citation type="submission" date="2017-04" db="EMBL/GenBank/DDBJ databases">
        <title>Draft genome sequence of Tuber borchii Vittad., a whitish edible truffle.</title>
        <authorList>
            <consortium name="DOE Joint Genome Institute"/>
            <person name="Murat C."/>
            <person name="Kuo A."/>
            <person name="Barry K.W."/>
            <person name="Clum A."/>
            <person name="Dockter R.B."/>
            <person name="Fauchery L."/>
            <person name="Iotti M."/>
            <person name="Kohler A."/>
            <person name="Labutti K."/>
            <person name="Lindquist E.A."/>
            <person name="Lipzen A."/>
            <person name="Ohm R.A."/>
            <person name="Wang M."/>
            <person name="Grigoriev I.V."/>
            <person name="Zambonelli A."/>
            <person name="Martin F.M."/>
        </authorList>
    </citation>
    <scope>NUCLEOTIDE SEQUENCE [LARGE SCALE GENOMIC DNA]</scope>
    <source>
        <strain evidence="7 8">Tbo3840</strain>
    </source>
</reference>
<evidence type="ECO:0000256" key="3">
    <source>
        <dbReference type="ARBA" id="ARBA00023242"/>
    </source>
</evidence>
<feature type="compositionally biased region" description="Low complexity" evidence="5">
    <location>
        <begin position="21"/>
        <end position="43"/>
    </location>
</feature>
<dbReference type="GO" id="GO:0003677">
    <property type="term" value="F:DNA binding"/>
    <property type="evidence" value="ECO:0007669"/>
    <property type="project" value="InterPro"/>
</dbReference>
<sequence>MFTQFRLPPAEDHHNEDGVNASSRITHHSTTTITTRTETASSSANRPRGSRGVRRPLSCATCIKKKTKCDRKLPCGTCVNRGDALLCSFGPQGTALRQAKECAELRQRLRKLESMIQEMCATEKAAKGGLPQDGSGGGGGGSSVRNNDSSSAMPPPLSPATSASSTLSPPGHHDEDDRDSRNSRPNASLEHDTNGGTSYVDQSRWDCVLLEMGDLKASIRNISEGEVDEEEASAPNDGSKPQQTQSQQQVEKQTPASYSLFTAPTNTDAGEFILMLPPKPLIDYLVSRYVEVFASLFHVLHEPSFMEDYRAFWESPKDVSLSWLALLFVVLGAGVMSLDDNDAILKEHLHMSAGGGLDLSSYVKRYCDLAMRCLVADRFMESYRLSTIQCLILLIYSKNHSNDGGMSWALLGLTANLAAGLGCHKDGTNLGLDPVETEQRRRCWAAILMLDAFQASAFGRPSMMRATQFETRMPLDVNDVDITRTGVREASSRPTQMTYLNLKFRLLNITSKIYEKLFGAERPDYSTIIELDQEIRSEQKTWPGKYSAGGTGLNELKANDQVHWYILHGHLHQMLLLLHRPYFHGSSAENHPVAPDSRRQCIESAAAIMEIYNILNTKQKYQPYRWYTNGLATFHAFHATVVVSVDLLSMHDPSQSPTWEAFQQVCDHFIKNSPRSSIAAKALPVINFLRKKINARIKVATPPPPPAALPQPPTQAMDTIYTHHPITTPSPPHHPQQQHQMYKDTPLYPTQSFAHPHHQGAYHLDSTTTTTMAGIMPEQMYYQAATATTITNPSFVAAAPLGIIYPQDMELDSWLQGSYMQDMSQWVSPGAFCWDDIDQQCAMSLV</sequence>
<dbReference type="Gene3D" id="4.10.240.10">
    <property type="entry name" value="Zn(2)-C6 fungal-type DNA-binding domain"/>
    <property type="match status" value="1"/>
</dbReference>
<evidence type="ECO:0000256" key="4">
    <source>
        <dbReference type="SAM" id="Coils"/>
    </source>
</evidence>
<comment type="caution">
    <text evidence="7">The sequence shown here is derived from an EMBL/GenBank/DDBJ whole genome shotgun (WGS) entry which is preliminary data.</text>
</comment>
<dbReference type="GO" id="GO:0000981">
    <property type="term" value="F:DNA-binding transcription factor activity, RNA polymerase II-specific"/>
    <property type="evidence" value="ECO:0007669"/>
    <property type="project" value="InterPro"/>
</dbReference>
<dbReference type="GO" id="GO:0008270">
    <property type="term" value="F:zinc ion binding"/>
    <property type="evidence" value="ECO:0007669"/>
    <property type="project" value="InterPro"/>
</dbReference>
<evidence type="ECO:0000256" key="2">
    <source>
        <dbReference type="ARBA" id="ARBA00022723"/>
    </source>
</evidence>
<accession>A0A2T6ZK88</accession>
<feature type="coiled-coil region" evidence="4">
    <location>
        <begin position="95"/>
        <end position="122"/>
    </location>
</feature>
<dbReference type="STRING" id="42251.A0A2T6ZK88"/>
<dbReference type="CDD" id="cd12148">
    <property type="entry name" value="fungal_TF_MHR"/>
    <property type="match status" value="1"/>
</dbReference>
<dbReference type="PANTHER" id="PTHR31001">
    <property type="entry name" value="UNCHARACTERIZED TRANSCRIPTIONAL REGULATORY PROTEIN"/>
    <property type="match status" value="1"/>
</dbReference>
<proteinExistence type="predicted"/>
<dbReference type="AlphaFoldDB" id="A0A2T6ZK88"/>
<keyword evidence="2" id="KW-0479">Metal-binding</keyword>
<keyword evidence="3" id="KW-0539">Nucleus</keyword>
<evidence type="ECO:0000256" key="1">
    <source>
        <dbReference type="ARBA" id="ARBA00004123"/>
    </source>
</evidence>
<dbReference type="Proteomes" id="UP000244722">
    <property type="component" value="Unassembled WGS sequence"/>
</dbReference>
<keyword evidence="8" id="KW-1185">Reference proteome</keyword>
<dbReference type="Pfam" id="PF04082">
    <property type="entry name" value="Fungal_trans"/>
    <property type="match status" value="1"/>
</dbReference>
<feature type="region of interest" description="Disordered" evidence="5">
    <location>
        <begin position="225"/>
        <end position="254"/>
    </location>
</feature>
<organism evidence="7 8">
    <name type="scientific">Tuber borchii</name>
    <name type="common">White truffle</name>
    <dbReference type="NCBI Taxonomy" id="42251"/>
    <lineage>
        <taxon>Eukaryota</taxon>
        <taxon>Fungi</taxon>
        <taxon>Dikarya</taxon>
        <taxon>Ascomycota</taxon>
        <taxon>Pezizomycotina</taxon>
        <taxon>Pezizomycetes</taxon>
        <taxon>Pezizales</taxon>
        <taxon>Tuberaceae</taxon>
        <taxon>Tuber</taxon>
    </lineage>
</organism>
<dbReference type="InterPro" id="IPR001138">
    <property type="entry name" value="Zn2Cys6_DnaBD"/>
</dbReference>
<dbReference type="SMART" id="SM00066">
    <property type="entry name" value="GAL4"/>
    <property type="match status" value="1"/>
</dbReference>
<comment type="subcellular location">
    <subcellularLocation>
        <location evidence="1">Nucleus</location>
    </subcellularLocation>
</comment>
<dbReference type="Pfam" id="PF00172">
    <property type="entry name" value="Zn_clus"/>
    <property type="match status" value="1"/>
</dbReference>
<dbReference type="InterPro" id="IPR036864">
    <property type="entry name" value="Zn2-C6_fun-type_DNA-bd_sf"/>
</dbReference>
<evidence type="ECO:0000313" key="7">
    <source>
        <dbReference type="EMBL" id="PUU75901.1"/>
    </source>
</evidence>
<dbReference type="InterPro" id="IPR050613">
    <property type="entry name" value="Sec_Metabolite_Reg"/>
</dbReference>
<dbReference type="SUPFAM" id="SSF57701">
    <property type="entry name" value="Zn2/Cys6 DNA-binding domain"/>
    <property type="match status" value="1"/>
</dbReference>
<feature type="compositionally biased region" description="Low complexity" evidence="5">
    <location>
        <begin position="239"/>
        <end position="254"/>
    </location>
</feature>
<gene>
    <name evidence="7" type="ORF">B9Z19DRAFT_1102654</name>
</gene>